<feature type="domain" description="DUF7424" evidence="1">
    <location>
        <begin position="27"/>
        <end position="214"/>
    </location>
</feature>
<keyword evidence="3" id="KW-1185">Reference proteome</keyword>
<accession>A0A482MXZ5</accession>
<dbReference type="EMBL" id="MK373783">
    <property type="protein sequence ID" value="QBQ79011.1"/>
    <property type="molecule type" value="Genomic_DNA"/>
</dbReference>
<sequence>MSLMRGIRRWIVMIFMVLVLTSCRIFVTPIISVSDLWDTDVRVVPVTISTDSNKCEKSMLDEATILFQSFQNLQPVGCFDDNKDTLRPYWKTTIPLLRKGEEGKIPYLSASIYYSQNNSIIITFNPSFYDKIKRYTMKQGVNLTTDITVTFQITNNTKKPIRIATQGVFVNNEAVGNEMNVFEIKPGGKIWIRLSDVGVNSLLVEGIEPVGVLPARTVP</sequence>
<proteinExistence type="predicted"/>
<protein>
    <recommendedName>
        <fullName evidence="1">DUF7424 domain-containing protein</fullName>
    </recommendedName>
</protein>
<dbReference type="PROSITE" id="PS51257">
    <property type="entry name" value="PROKAR_LIPOPROTEIN"/>
    <property type="match status" value="1"/>
</dbReference>
<evidence type="ECO:0000259" key="1">
    <source>
        <dbReference type="Pfam" id="PF24199"/>
    </source>
</evidence>
<dbReference type="InterPro" id="IPR055847">
    <property type="entry name" value="DUF7424"/>
</dbReference>
<reference evidence="2 3" key="1">
    <citation type="submission" date="2019-01" db="EMBL/GenBank/DDBJ databases">
        <title>Still something new to discover - new insights into E. coli phage diversity and taxonomy.</title>
        <authorList>
            <person name="Korf I.H.E."/>
            <person name="Adriaennsens E."/>
            <person name="Dreiseikelmann B."/>
            <person name="Kropinski A."/>
            <person name="Nimtz M."/>
            <person name="Meier-Kolthoff J.P."/>
            <person name="Rohde M."/>
            <person name="van Raaij M."/>
            <person name="Wittmann J."/>
        </authorList>
    </citation>
    <scope>NUCLEOTIDE SEQUENCE [LARGE SCALE GENOMIC DNA]</scope>
</reference>
<name>A0A482MXZ5_9CAUD</name>
<evidence type="ECO:0000313" key="3">
    <source>
        <dbReference type="Proteomes" id="UP000300764"/>
    </source>
</evidence>
<gene>
    <name evidence="2" type="ORF">KWBSE43_00191</name>
</gene>
<dbReference type="Pfam" id="PF24199">
    <property type="entry name" value="DUF7424"/>
    <property type="match status" value="1"/>
</dbReference>
<dbReference type="Proteomes" id="UP000300764">
    <property type="component" value="Segment"/>
</dbReference>
<organism evidence="2 3">
    <name type="scientific">Escherichia phage vB_EcoM_KWBSE43-6</name>
    <dbReference type="NCBI Taxonomy" id="2508194"/>
    <lineage>
        <taxon>Viruses</taxon>
        <taxon>Duplodnaviria</taxon>
        <taxon>Heunggongvirae</taxon>
        <taxon>Uroviricota</taxon>
        <taxon>Caudoviricetes</taxon>
        <taxon>Pantevenvirales</taxon>
        <taxon>Ackermannviridae</taxon>
        <taxon>Taipeivirus</taxon>
        <taxon>Taipeivirus KWBSE436</taxon>
    </lineage>
</organism>
<evidence type="ECO:0000313" key="2">
    <source>
        <dbReference type="EMBL" id="QBQ79011.1"/>
    </source>
</evidence>